<keyword evidence="8" id="KW-1185">Reference proteome</keyword>
<keyword evidence="4" id="KW-0238">DNA-binding</keyword>
<dbReference type="SUPFAM" id="SSF46785">
    <property type="entry name" value="Winged helix' DNA-binding domain"/>
    <property type="match status" value="1"/>
</dbReference>
<dbReference type="Pfam" id="PF03466">
    <property type="entry name" value="LysR_substrate"/>
    <property type="match status" value="1"/>
</dbReference>
<dbReference type="InterPro" id="IPR050389">
    <property type="entry name" value="LysR-type_TF"/>
</dbReference>
<dbReference type="PANTHER" id="PTHR30118:SF15">
    <property type="entry name" value="TRANSCRIPTIONAL REGULATORY PROTEIN"/>
    <property type="match status" value="1"/>
</dbReference>
<evidence type="ECO:0000259" key="6">
    <source>
        <dbReference type="PROSITE" id="PS50931"/>
    </source>
</evidence>
<comment type="similarity">
    <text evidence="1">Belongs to the LysR transcriptional regulatory family.</text>
</comment>
<accession>A0AB36R6K7</accession>
<keyword evidence="3" id="KW-0805">Transcription regulation</keyword>
<gene>
    <name evidence="7" type="ORF">CIT25_22805</name>
</gene>
<dbReference type="InterPro" id="IPR036388">
    <property type="entry name" value="WH-like_DNA-bd_sf"/>
</dbReference>
<comment type="caution">
    <text evidence="7">The sequence shown here is derived from an EMBL/GenBank/DDBJ whole genome shotgun (WGS) entry which is preliminary data.</text>
</comment>
<evidence type="ECO:0000256" key="3">
    <source>
        <dbReference type="ARBA" id="ARBA00023015"/>
    </source>
</evidence>
<reference evidence="8" key="1">
    <citation type="submission" date="2017-08" db="EMBL/GenBank/DDBJ databases">
        <title>Mesorhizobium wenxinae sp. nov., a novel rhizobial species isolated from root nodules of chickpea (Cicer arietinum L.).</title>
        <authorList>
            <person name="Zhang J."/>
        </authorList>
    </citation>
    <scope>NUCLEOTIDE SEQUENCE [LARGE SCALE GENOMIC DNA]</scope>
    <source>
        <strain evidence="8">USDA 3392</strain>
    </source>
</reference>
<keyword evidence="5" id="KW-0804">Transcription</keyword>
<keyword evidence="2" id="KW-0536">Nodulation</keyword>
<dbReference type="PANTHER" id="PTHR30118">
    <property type="entry name" value="HTH-TYPE TRANSCRIPTIONAL REGULATOR LEUO-RELATED"/>
    <property type="match status" value="1"/>
</dbReference>
<evidence type="ECO:0000256" key="5">
    <source>
        <dbReference type="ARBA" id="ARBA00023163"/>
    </source>
</evidence>
<dbReference type="SUPFAM" id="SSF53850">
    <property type="entry name" value="Periplasmic binding protein-like II"/>
    <property type="match status" value="1"/>
</dbReference>
<dbReference type="Pfam" id="PF00126">
    <property type="entry name" value="HTH_1"/>
    <property type="match status" value="1"/>
</dbReference>
<sequence length="339" mass="37703">MSPYLLEGAYLPGSLSVVQSIFDISIFPSVINCRRPSVNLAAVDLNLLVAFDALLSEGSVSAAAARIGLSQPAMSKRLAHLRRLFADDLFVRHADGVRPTEKALDLADPIRAALRQIQDALGGFGQFSPERSGRIFRIATTDHIAATLMPRLMPVLRSAAPRVSIVLRSLHRQEIVDCLEKGSIDLAITILPDAPTTIKRASLFHVNWISIVSAEHPEIRDALTLELFLKYPHLLVTHVGDLKGYIDRLLDDRGLKRTVAMSLPYALAVPAIIAETDMICTLSANVIRLTNWPRVRSFPLPFDYFGYQETLLWHRRNDSDSGHAWLRRMLIRVSETVTS</sequence>
<dbReference type="InterPro" id="IPR000847">
    <property type="entry name" value="LysR_HTH_N"/>
</dbReference>
<dbReference type="InterPro" id="IPR036390">
    <property type="entry name" value="WH_DNA-bd_sf"/>
</dbReference>
<evidence type="ECO:0000313" key="8">
    <source>
        <dbReference type="Proteomes" id="UP000216215"/>
    </source>
</evidence>
<dbReference type="CDD" id="cd08417">
    <property type="entry name" value="PBP2_Nitroaromatics_like"/>
    <property type="match status" value="1"/>
</dbReference>
<dbReference type="PROSITE" id="PS50931">
    <property type="entry name" value="HTH_LYSR"/>
    <property type="match status" value="1"/>
</dbReference>
<feature type="domain" description="HTH lysR-type" evidence="6">
    <location>
        <begin position="43"/>
        <end position="100"/>
    </location>
</feature>
<dbReference type="PRINTS" id="PR00039">
    <property type="entry name" value="HTHLYSR"/>
</dbReference>
<protein>
    <recommendedName>
        <fullName evidence="6">HTH lysR-type domain-containing protein</fullName>
    </recommendedName>
</protein>
<proteinExistence type="inferred from homology"/>
<evidence type="ECO:0000256" key="2">
    <source>
        <dbReference type="ARBA" id="ARBA00022458"/>
    </source>
</evidence>
<evidence type="ECO:0000256" key="4">
    <source>
        <dbReference type="ARBA" id="ARBA00023125"/>
    </source>
</evidence>
<name>A0AB36R6K7_9HYPH</name>
<evidence type="ECO:0000313" key="7">
    <source>
        <dbReference type="EMBL" id="PAP99878.1"/>
    </source>
</evidence>
<dbReference type="GO" id="GO:0003677">
    <property type="term" value="F:DNA binding"/>
    <property type="evidence" value="ECO:0007669"/>
    <property type="project" value="UniProtKB-KW"/>
</dbReference>
<dbReference type="EMBL" id="NPKI01000028">
    <property type="protein sequence ID" value="PAP99878.1"/>
    <property type="molecule type" value="Genomic_DNA"/>
</dbReference>
<dbReference type="InterPro" id="IPR005119">
    <property type="entry name" value="LysR_subst-bd"/>
</dbReference>
<evidence type="ECO:0000256" key="1">
    <source>
        <dbReference type="ARBA" id="ARBA00009437"/>
    </source>
</evidence>
<dbReference type="InterPro" id="IPR037402">
    <property type="entry name" value="YidZ_PBP2"/>
</dbReference>
<dbReference type="Proteomes" id="UP000216215">
    <property type="component" value="Unassembled WGS sequence"/>
</dbReference>
<dbReference type="AlphaFoldDB" id="A0AB36R6K7"/>
<dbReference type="Gene3D" id="3.40.190.10">
    <property type="entry name" value="Periplasmic binding protein-like II"/>
    <property type="match status" value="2"/>
</dbReference>
<dbReference type="Gene3D" id="1.10.10.10">
    <property type="entry name" value="Winged helix-like DNA-binding domain superfamily/Winged helix DNA-binding domain"/>
    <property type="match status" value="1"/>
</dbReference>
<dbReference type="GO" id="GO:0003700">
    <property type="term" value="F:DNA-binding transcription factor activity"/>
    <property type="evidence" value="ECO:0007669"/>
    <property type="project" value="InterPro"/>
</dbReference>
<organism evidence="7 8">
    <name type="scientific">Mesorhizobium mediterraneum</name>
    <dbReference type="NCBI Taxonomy" id="43617"/>
    <lineage>
        <taxon>Bacteria</taxon>
        <taxon>Pseudomonadati</taxon>
        <taxon>Pseudomonadota</taxon>
        <taxon>Alphaproteobacteria</taxon>
        <taxon>Hyphomicrobiales</taxon>
        <taxon>Phyllobacteriaceae</taxon>
        <taxon>Mesorhizobium</taxon>
    </lineage>
</organism>